<evidence type="ECO:0000256" key="1">
    <source>
        <dbReference type="SAM" id="MobiDB-lite"/>
    </source>
</evidence>
<sequence>MPLTGLLFAGLAHADIAPTESDWGGTGLLQTPSAQMAQEGELGIEVTHVSPYTRYNFTLQPLPWLEGIFRYTDIDNRAYGPAVLSGDQTYKDKSIDIKVRVWRESHYLPDVAIGIRDVGGTGLFSSEYVVGSKRFGPIEASLGMAWGYMGSRGDIDNPLSIFSSRFNTRPLCGDAVGGQFCSDDYFRGPAALFGGFSYQTPWDPLTLKIEYEGNNYQHEPLGEKLKQDTPVNVGAVFRLNRNVDFSVGFERGNTAMLGITLHTNIAQATPPPKLLDPPPPPRPTTPPQQPPEQVNWADVSRELQNNAGLKVSKIARSGSELIVTGEQTKYLYIAQGIGRAARVLDNHVGPGIDWYTVESTNESLPVVDTSINRHIFDDLLDHQIDLDDFQRSVEQDAPQPRQEEVLYQATPKAFDGGLSLTYAQSMGGPNAFILYQIAANYDAEYHFAPDLWWSGTVSANLVNNYDKFTYTAPSDLPRVRTDIRQYLTSSDITMPNFQLTTAHQLADGLYGMAYAGMLESMFGGVGGETLYRPFGERWALGADINWVKQRGFDQGFTFRDYHIVTGQATLYVDTGVQDVTVAVSAGRYLAGDWGGTIDISREFRNGVRMGAYATLTNVDGRQYGEGSFDKGIYISIPFDLMLPESTVERAGFLWEPLVRDGGARLQKRYSLYTLTDDLDSDNFDDNLQKITY</sequence>
<evidence type="ECO:0000313" key="2">
    <source>
        <dbReference type="EMBL" id="MBM7124000.1"/>
    </source>
</evidence>
<name>A0ABS2K088_9GAMM</name>
<dbReference type="Proteomes" id="UP001430149">
    <property type="component" value="Unassembled WGS sequence"/>
</dbReference>
<feature type="compositionally biased region" description="Pro residues" evidence="1">
    <location>
        <begin position="269"/>
        <end position="290"/>
    </location>
</feature>
<proteinExistence type="predicted"/>
<dbReference type="EMBL" id="JADIKE010000019">
    <property type="protein sequence ID" value="MBM7124000.1"/>
    <property type="molecule type" value="Genomic_DNA"/>
</dbReference>
<reference evidence="2" key="1">
    <citation type="submission" date="2020-10" db="EMBL/GenBank/DDBJ databases">
        <title>Phylogeny of dyella-like bacteria.</title>
        <authorList>
            <person name="Fu J."/>
        </authorList>
    </citation>
    <scope>NUCLEOTIDE SEQUENCE</scope>
    <source>
        <strain evidence="2">DHOC52</strain>
    </source>
</reference>
<keyword evidence="3" id="KW-1185">Reference proteome</keyword>
<gene>
    <name evidence="2" type="ORF">ISP19_01290</name>
</gene>
<organism evidence="2 3">
    <name type="scientific">Dyella flava</name>
    <dbReference type="NCBI Taxonomy" id="1920170"/>
    <lineage>
        <taxon>Bacteria</taxon>
        <taxon>Pseudomonadati</taxon>
        <taxon>Pseudomonadota</taxon>
        <taxon>Gammaproteobacteria</taxon>
        <taxon>Lysobacterales</taxon>
        <taxon>Rhodanobacteraceae</taxon>
        <taxon>Dyella</taxon>
    </lineage>
</organism>
<dbReference type="InterPro" id="IPR010344">
    <property type="entry name" value="YbjH"/>
</dbReference>
<evidence type="ECO:0000313" key="3">
    <source>
        <dbReference type="Proteomes" id="UP001430149"/>
    </source>
</evidence>
<dbReference type="Pfam" id="PF06082">
    <property type="entry name" value="YjbH"/>
    <property type="match status" value="1"/>
</dbReference>
<feature type="region of interest" description="Disordered" evidence="1">
    <location>
        <begin position="267"/>
        <end position="293"/>
    </location>
</feature>
<protein>
    <submittedName>
        <fullName evidence="2">YjbH domain-containing protein</fullName>
    </submittedName>
</protein>
<accession>A0ABS2K088</accession>
<comment type="caution">
    <text evidence="2">The sequence shown here is derived from an EMBL/GenBank/DDBJ whole genome shotgun (WGS) entry which is preliminary data.</text>
</comment>